<dbReference type="InterPro" id="IPR021884">
    <property type="entry name" value="Ice-bd_prot"/>
</dbReference>
<evidence type="ECO:0000313" key="5">
    <source>
        <dbReference type="EMBL" id="OGH88587.1"/>
    </source>
</evidence>
<reference evidence="5 6" key="1">
    <citation type="journal article" date="2016" name="Nat. Commun.">
        <title>Thousands of microbial genomes shed light on interconnected biogeochemical processes in an aquifer system.</title>
        <authorList>
            <person name="Anantharaman K."/>
            <person name="Brown C.T."/>
            <person name="Hug L.A."/>
            <person name="Sharon I."/>
            <person name="Castelle C.J."/>
            <person name="Probst A.J."/>
            <person name="Thomas B.C."/>
            <person name="Singh A."/>
            <person name="Wilkins M.J."/>
            <person name="Karaoz U."/>
            <person name="Brodie E.L."/>
            <person name="Williams K.H."/>
            <person name="Hubbard S.S."/>
            <person name="Banfield J.F."/>
        </authorList>
    </citation>
    <scope>NUCLEOTIDE SEQUENCE [LARGE SCALE GENOMIC DNA]</scope>
</reference>
<dbReference type="STRING" id="1798704.A3J93_00600"/>
<comment type="caution">
    <text evidence="5">The sequence shown here is derived from an EMBL/GenBank/DDBJ whole genome shotgun (WGS) entry which is preliminary data.</text>
</comment>
<dbReference type="Pfam" id="PF11999">
    <property type="entry name" value="Ice_binding"/>
    <property type="match status" value="1"/>
</dbReference>
<dbReference type="EMBL" id="MFQZ01000001">
    <property type="protein sequence ID" value="OGH88587.1"/>
    <property type="molecule type" value="Genomic_DNA"/>
</dbReference>
<gene>
    <name evidence="5" type="ORF">A3J93_00600</name>
</gene>
<evidence type="ECO:0000256" key="3">
    <source>
        <dbReference type="SAM" id="Phobius"/>
    </source>
</evidence>
<keyword evidence="3" id="KW-1133">Transmembrane helix</keyword>
<protein>
    <recommendedName>
        <fullName evidence="4">DUF7507 domain-containing protein</fullName>
    </recommendedName>
</protein>
<dbReference type="Pfam" id="PF24346">
    <property type="entry name" value="DUF7507"/>
    <property type="match status" value="1"/>
</dbReference>
<sequence>MKKFSRNTLIFLSIVVLAFFLAGLVRAAITVNLLTADSFAVLAGAGITNTGATTIAGDIGTFPTVSITGTSIITFTTGTNHDGDATTQGAKTDLATAYTAASAPSQACNTNLTGQDLGGMTLTPGVYCFDTSAQLTGTLTLNGQGNPNAVFIFQIGSTLTTASNAIVSLINSSEECRVFWQVGSSATLGTNTNFKGNILALTSITLTTGASVGGRVLAQNGAVTLDANTITRAVCSGASATTLTVVKTVTNNNGGTKTVSNFPLFIDAVAVSSSVTTTASVGLHTVSETTDPGYLSTIGGDCSANGTTTLLLGDAKICTITNDDIAPQLIVTKTVVNDNSGSKVIADFSFFIDGSQVSSTVASTTSVGLHTVSETADSGYTSTIGGDCAADGTITLAIGDVKTCTITNNDVVPPSSGGGGGGSSAPYIPPVPPLIDVVKIPSPLALPAWAGTVTYTYTVRNIGTVPMNNITMVEDSCSPVKYISGDTNLDSKLDVIETWTYTCATTLTKTHTNIVVATGWANGISTTDIATAIVVVGAPVVPPLIHITKVPSPLALLAGGGLVTYTKVVTNPGTVPLSNVVVSDDKCSPINYISGDTNTDSKLDVSESWVYTCSSNLTKTTVNTAVATGVVNGLTARDFAIATVVVADVGVVVVPKFPETGIAPNYYFGLSLLVGIFTLISVLSVVAIKRSRI</sequence>
<evidence type="ECO:0000256" key="1">
    <source>
        <dbReference type="ARBA" id="ARBA00005445"/>
    </source>
</evidence>
<evidence type="ECO:0000256" key="2">
    <source>
        <dbReference type="ARBA" id="ARBA00022729"/>
    </source>
</evidence>
<proteinExistence type="inferred from homology"/>
<dbReference type="InterPro" id="IPR055354">
    <property type="entry name" value="DUF7507"/>
</dbReference>
<accession>A0A1F6NXC6</accession>
<feature type="transmembrane region" description="Helical" evidence="3">
    <location>
        <begin position="666"/>
        <end position="688"/>
    </location>
</feature>
<comment type="similarity">
    <text evidence="1">Belongs to the ice-binding protein family.</text>
</comment>
<name>A0A1F6NXC6_9BACT</name>
<organism evidence="5 6">
    <name type="scientific">Candidatus Magasanikbacteria bacterium RIFOXYC2_FULL_42_28</name>
    <dbReference type="NCBI Taxonomy" id="1798704"/>
    <lineage>
        <taxon>Bacteria</taxon>
        <taxon>Candidatus Magasanikiibacteriota</taxon>
    </lineage>
</organism>
<dbReference type="Gene3D" id="2.40.160.150">
    <property type="match status" value="2"/>
</dbReference>
<dbReference type="Proteomes" id="UP000177907">
    <property type="component" value="Unassembled WGS sequence"/>
</dbReference>
<keyword evidence="3" id="KW-0472">Membrane</keyword>
<evidence type="ECO:0000259" key="4">
    <source>
        <dbReference type="Pfam" id="PF24346"/>
    </source>
</evidence>
<evidence type="ECO:0000313" key="6">
    <source>
        <dbReference type="Proteomes" id="UP000177907"/>
    </source>
</evidence>
<feature type="domain" description="DUF7507" evidence="4">
    <location>
        <begin position="543"/>
        <end position="629"/>
    </location>
</feature>
<keyword evidence="2" id="KW-0732">Signal</keyword>
<keyword evidence="3" id="KW-0812">Transmembrane</keyword>
<dbReference type="AlphaFoldDB" id="A0A1F6NXC6"/>